<dbReference type="AlphaFoldDB" id="H0HM93"/>
<dbReference type="PATRIC" id="fig|1107882.3.peg.1232"/>
<evidence type="ECO:0000256" key="1">
    <source>
        <dbReference type="SAM" id="Coils"/>
    </source>
</evidence>
<feature type="region of interest" description="Disordered" evidence="2">
    <location>
        <begin position="192"/>
        <end position="250"/>
    </location>
</feature>
<evidence type="ECO:0000313" key="4">
    <source>
        <dbReference type="Proteomes" id="UP000003250"/>
    </source>
</evidence>
<name>H0HM93_9HYPH</name>
<keyword evidence="4" id="KW-1185">Reference proteome</keyword>
<feature type="region of interest" description="Disordered" evidence="2">
    <location>
        <begin position="330"/>
        <end position="350"/>
    </location>
</feature>
<keyword evidence="1" id="KW-0175">Coiled coil</keyword>
<evidence type="ECO:0000313" key="3">
    <source>
        <dbReference type="EMBL" id="EHK58153.1"/>
    </source>
</evidence>
<feature type="compositionally biased region" description="Polar residues" evidence="2">
    <location>
        <begin position="223"/>
        <end position="233"/>
    </location>
</feature>
<dbReference type="Proteomes" id="UP000003250">
    <property type="component" value="Unassembled WGS sequence"/>
</dbReference>
<organism evidence="3 4">
    <name type="scientific">Mesorhizobium alhagi CCNWXJ12-2</name>
    <dbReference type="NCBI Taxonomy" id="1107882"/>
    <lineage>
        <taxon>Bacteria</taxon>
        <taxon>Pseudomonadati</taxon>
        <taxon>Pseudomonadota</taxon>
        <taxon>Alphaproteobacteria</taxon>
        <taxon>Hyphomicrobiales</taxon>
        <taxon>Phyllobacteriaceae</taxon>
        <taxon>Allomesorhizobium</taxon>
    </lineage>
</organism>
<proteinExistence type="predicted"/>
<accession>H0HM93</accession>
<sequence>MNAIAKHNNDVQRIEAALSEAEARLAELEGERGKIGATADVEAVDGYHIELFRAQNAVKTFQAALDAAKAAADKAAADEKTRALEARHKAVLADVTAAYTEHRPAALAAMADMIAALEALGAAKATVDGFNMQAEQAGREDLIIKSVEVPRLTNAAAEPQPPALARELHESSEAYSQRQRQNDIKWHAALAHAQRPREPLEPLEEWRRRQDDAARQVRKHSGEVQSQHSQRQSLARRGVTRRGETEEDYSLRKAGAQLGIWRRDDETADGWRLRVVSAQSKAQRKDEGADPLKLAGQLVIDLIQRHALGEDAYTRHRRHPEPVSSRTIMAAGGTFSVQAGRSPKIAPIRR</sequence>
<evidence type="ECO:0000256" key="2">
    <source>
        <dbReference type="SAM" id="MobiDB-lite"/>
    </source>
</evidence>
<feature type="coiled-coil region" evidence="1">
    <location>
        <begin position="4"/>
        <end position="38"/>
    </location>
</feature>
<protein>
    <submittedName>
        <fullName evidence="3">Uncharacterized protein</fullName>
    </submittedName>
</protein>
<feature type="compositionally biased region" description="Basic and acidic residues" evidence="2">
    <location>
        <begin position="195"/>
        <end position="215"/>
    </location>
</feature>
<gene>
    <name evidence="3" type="ORF">MAXJ12_06285</name>
</gene>
<reference evidence="3 4" key="1">
    <citation type="journal article" date="2012" name="J. Bacteriol.">
        <title>Draft Genome Sequence of Mesorhizobium alhagi CCNWXJ12-2T, a Novel Salt-Resistant Species Isolated from the Desert of Northwestern China.</title>
        <authorList>
            <person name="Zhou M."/>
            <person name="Chen W."/>
            <person name="Chen H."/>
            <person name="Wei G."/>
        </authorList>
    </citation>
    <scope>NUCLEOTIDE SEQUENCE [LARGE SCALE GENOMIC DNA]</scope>
    <source>
        <strain evidence="3 4">CCNWXJ12-2</strain>
    </source>
</reference>
<dbReference type="EMBL" id="AHAM01000040">
    <property type="protein sequence ID" value="EHK58153.1"/>
    <property type="molecule type" value="Genomic_DNA"/>
</dbReference>